<organism evidence="2 3">
    <name type="scientific">Rhizobium daejeonense</name>
    <dbReference type="NCBI Taxonomy" id="240521"/>
    <lineage>
        <taxon>Bacteria</taxon>
        <taxon>Pseudomonadati</taxon>
        <taxon>Pseudomonadota</taxon>
        <taxon>Alphaproteobacteria</taxon>
        <taxon>Hyphomicrobiales</taxon>
        <taxon>Rhizobiaceae</taxon>
        <taxon>Rhizobium/Agrobacterium group</taxon>
        <taxon>Rhizobium</taxon>
    </lineage>
</organism>
<proteinExistence type="predicted"/>
<dbReference type="Proteomes" id="UP000477849">
    <property type="component" value="Unassembled WGS sequence"/>
</dbReference>
<evidence type="ECO:0000313" key="3">
    <source>
        <dbReference type="Proteomes" id="UP000477849"/>
    </source>
</evidence>
<dbReference type="AlphaFoldDB" id="A0A6M1S4J4"/>
<reference evidence="2 3" key="1">
    <citation type="submission" date="2020-02" db="EMBL/GenBank/DDBJ databases">
        <title>Genome sequence of the type strain CCBAU10050 of Rhizobium daejeonense.</title>
        <authorList>
            <person name="Gao J."/>
            <person name="Sun J."/>
        </authorList>
    </citation>
    <scope>NUCLEOTIDE SEQUENCE [LARGE SCALE GENOMIC DNA]</scope>
    <source>
        <strain evidence="2 3">CCBAU10050</strain>
    </source>
</reference>
<sequence>MKAAIRLTSGDLKTALSRALSARLVRRSMELRESGEPTSRAGRGGGATDQTTEGGSHGQPGE</sequence>
<evidence type="ECO:0000313" key="2">
    <source>
        <dbReference type="EMBL" id="NGO63358.1"/>
    </source>
</evidence>
<protein>
    <submittedName>
        <fullName evidence="2">Uncharacterized protein</fullName>
    </submittedName>
</protein>
<feature type="region of interest" description="Disordered" evidence="1">
    <location>
        <begin position="27"/>
        <end position="62"/>
    </location>
</feature>
<gene>
    <name evidence="2" type="ORF">G6N76_06700</name>
</gene>
<accession>A0A6M1S4J4</accession>
<name>A0A6M1S4J4_9HYPH</name>
<dbReference type="RefSeq" id="WP_163904259.1">
    <property type="nucleotide sequence ID" value="NZ_CP048427.1"/>
</dbReference>
<dbReference type="EMBL" id="JAAKZH010000002">
    <property type="protein sequence ID" value="NGO63358.1"/>
    <property type="molecule type" value="Genomic_DNA"/>
</dbReference>
<evidence type="ECO:0000256" key="1">
    <source>
        <dbReference type="SAM" id="MobiDB-lite"/>
    </source>
</evidence>
<comment type="caution">
    <text evidence="2">The sequence shown here is derived from an EMBL/GenBank/DDBJ whole genome shotgun (WGS) entry which is preliminary data.</text>
</comment>
<keyword evidence="3" id="KW-1185">Reference proteome</keyword>